<reference evidence="1 2" key="1">
    <citation type="submission" date="2019-05" db="EMBL/GenBank/DDBJ databases">
        <title>Another draft genome of Portunus trituberculatus and its Hox gene families provides insights of decapod evolution.</title>
        <authorList>
            <person name="Jeong J.-H."/>
            <person name="Song I."/>
            <person name="Kim S."/>
            <person name="Choi T."/>
            <person name="Kim D."/>
            <person name="Ryu S."/>
            <person name="Kim W."/>
        </authorList>
    </citation>
    <scope>NUCLEOTIDE SEQUENCE [LARGE SCALE GENOMIC DNA]</scope>
    <source>
        <tissue evidence="1">Muscle</tissue>
    </source>
</reference>
<evidence type="ECO:0000313" key="1">
    <source>
        <dbReference type="EMBL" id="MPC20303.1"/>
    </source>
</evidence>
<dbReference type="EMBL" id="VSRR010000857">
    <property type="protein sequence ID" value="MPC20303.1"/>
    <property type="molecule type" value="Genomic_DNA"/>
</dbReference>
<proteinExistence type="predicted"/>
<keyword evidence="2" id="KW-1185">Reference proteome</keyword>
<sequence length="94" mass="10474">MFQAWAHFTQANRGLLAAARVSGPSHDERLQLAHWRDIIGSFIASRLTQIMTHYDVYQESTDGAKLMKDLRQEFISGHLLVPVCRLAASSACCG</sequence>
<dbReference type="AlphaFoldDB" id="A0A5B7DGE6"/>
<dbReference type="Proteomes" id="UP000324222">
    <property type="component" value="Unassembled WGS sequence"/>
</dbReference>
<comment type="caution">
    <text evidence="1">The sequence shown here is derived from an EMBL/GenBank/DDBJ whole genome shotgun (WGS) entry which is preliminary data.</text>
</comment>
<accession>A0A5B7DGE6</accession>
<protein>
    <submittedName>
        <fullName evidence="1">Uncharacterized protein</fullName>
    </submittedName>
</protein>
<gene>
    <name evidence="1" type="ORF">E2C01_013242</name>
</gene>
<organism evidence="1 2">
    <name type="scientific">Portunus trituberculatus</name>
    <name type="common">Swimming crab</name>
    <name type="synonym">Neptunus trituberculatus</name>
    <dbReference type="NCBI Taxonomy" id="210409"/>
    <lineage>
        <taxon>Eukaryota</taxon>
        <taxon>Metazoa</taxon>
        <taxon>Ecdysozoa</taxon>
        <taxon>Arthropoda</taxon>
        <taxon>Crustacea</taxon>
        <taxon>Multicrustacea</taxon>
        <taxon>Malacostraca</taxon>
        <taxon>Eumalacostraca</taxon>
        <taxon>Eucarida</taxon>
        <taxon>Decapoda</taxon>
        <taxon>Pleocyemata</taxon>
        <taxon>Brachyura</taxon>
        <taxon>Eubrachyura</taxon>
        <taxon>Portunoidea</taxon>
        <taxon>Portunidae</taxon>
        <taxon>Portuninae</taxon>
        <taxon>Portunus</taxon>
    </lineage>
</organism>
<evidence type="ECO:0000313" key="2">
    <source>
        <dbReference type="Proteomes" id="UP000324222"/>
    </source>
</evidence>
<name>A0A5B7DGE6_PORTR</name>